<keyword evidence="2" id="KW-0472">Membrane</keyword>
<gene>
    <name evidence="3" type="ORF">JMN37_09485</name>
</gene>
<keyword evidence="4" id="KW-1185">Reference proteome</keyword>
<evidence type="ECO:0000313" key="3">
    <source>
        <dbReference type="EMBL" id="MCO6395198.1"/>
    </source>
</evidence>
<organism evidence="3 4">
    <name type="scientific">Corynebacterium lipophilum</name>
    <dbReference type="NCBI Taxonomy" id="2804918"/>
    <lineage>
        <taxon>Bacteria</taxon>
        <taxon>Bacillati</taxon>
        <taxon>Actinomycetota</taxon>
        <taxon>Actinomycetes</taxon>
        <taxon>Mycobacteriales</taxon>
        <taxon>Corynebacteriaceae</taxon>
        <taxon>Corynebacterium</taxon>
    </lineage>
</organism>
<comment type="caution">
    <text evidence="3">The sequence shown here is derived from an EMBL/GenBank/DDBJ whole genome shotgun (WGS) entry which is preliminary data.</text>
</comment>
<feature type="transmembrane region" description="Helical" evidence="2">
    <location>
        <begin position="315"/>
        <end position="336"/>
    </location>
</feature>
<feature type="region of interest" description="Disordered" evidence="1">
    <location>
        <begin position="117"/>
        <end position="182"/>
    </location>
</feature>
<sequence>MAFRRPHVLATVAAATCAFGLSTSGVDMNAYAQLPEGLDPAAIQQAIPSEIHVQAGQTTTVDTGVPLSLNYSSGGWTVVSSGTSVSVTAPDTPGATVSVPVSAGGYSATVNLVAVGGGETVDAPPESAAEPENNDGAGKPHGDSVDDSNREGHGSETGSGSDQRVHDAPAAPQAHRVPAKEVDTTNAKRLEFEGVIEDNSIVVKVPLSKAGQLMKYAKTDREGATLRYVDVDGNIIEGVKRDVDVASRTLTLTYPEGQTPDNPFIMEVVRDGSAAEFIAVITSKNAPTAAPKDGNAQGGDSQVETLDESRTNDGLLALGIAGIAALVALLLIVFLIRKRRQAHN</sequence>
<evidence type="ECO:0000256" key="1">
    <source>
        <dbReference type="SAM" id="MobiDB-lite"/>
    </source>
</evidence>
<protein>
    <submittedName>
        <fullName evidence="3">Uncharacterized protein</fullName>
    </submittedName>
</protein>
<keyword evidence="2" id="KW-1133">Transmembrane helix</keyword>
<proteinExistence type="predicted"/>
<dbReference type="Proteomes" id="UP001205920">
    <property type="component" value="Unassembled WGS sequence"/>
</dbReference>
<evidence type="ECO:0000256" key="2">
    <source>
        <dbReference type="SAM" id="Phobius"/>
    </source>
</evidence>
<dbReference type="EMBL" id="JAEUWV010000017">
    <property type="protein sequence ID" value="MCO6395198.1"/>
    <property type="molecule type" value="Genomic_DNA"/>
</dbReference>
<feature type="compositionally biased region" description="Basic and acidic residues" evidence="1">
    <location>
        <begin position="138"/>
        <end position="154"/>
    </location>
</feature>
<evidence type="ECO:0000313" key="4">
    <source>
        <dbReference type="Proteomes" id="UP001205920"/>
    </source>
</evidence>
<dbReference type="AlphaFoldDB" id="A0AAW5HYA1"/>
<keyword evidence="2" id="KW-0812">Transmembrane</keyword>
<name>A0AAW5HYA1_9CORY</name>
<dbReference type="RefSeq" id="WP_252931947.1">
    <property type="nucleotide sequence ID" value="NZ_JAEUWV010000017.1"/>
</dbReference>
<reference evidence="3 4" key="1">
    <citation type="submission" date="2021-01" db="EMBL/GenBank/DDBJ databases">
        <title>Identification and Characterization of Corynebacterium sp.</title>
        <authorList>
            <person name="Luo Q."/>
            <person name="Qu P."/>
            <person name="Chen Q."/>
        </authorList>
    </citation>
    <scope>NUCLEOTIDE SEQUENCE [LARGE SCALE GENOMIC DNA]</scope>
    <source>
        <strain evidence="3 4">MC-18</strain>
    </source>
</reference>
<accession>A0AAW5HYA1</accession>